<dbReference type="AlphaFoldDB" id="A0A0D0NRZ8"/>
<keyword evidence="2" id="KW-1185">Reference proteome</keyword>
<accession>A0A0D0NRZ8</accession>
<sequence length="41" mass="4390">MLRTIIVGSCVSVQGLFVKALDGGRIVVRVGERMYEGLPVA</sequence>
<dbReference type="eggNOG" id="ENOG50339RZ">
    <property type="taxonomic scope" value="Bacteria"/>
</dbReference>
<dbReference type="EMBL" id="AONG01000003">
    <property type="protein sequence ID" value="KIQ71010.1"/>
    <property type="molecule type" value="Genomic_DNA"/>
</dbReference>
<evidence type="ECO:0000313" key="2">
    <source>
        <dbReference type="Proteomes" id="UP000035100"/>
    </source>
</evidence>
<dbReference type="STRING" id="1123501.Wenmar_00388"/>
<evidence type="ECO:0000313" key="1">
    <source>
        <dbReference type="EMBL" id="KIQ71010.1"/>
    </source>
</evidence>
<dbReference type="RefSeq" id="WP_018304506.1">
    <property type="nucleotide sequence ID" value="NZ_KB902314.1"/>
</dbReference>
<name>A0A0D0NRZ8_9RHOB</name>
<protein>
    <submittedName>
        <fullName evidence="1">Uncharacterized protein</fullName>
    </submittedName>
</protein>
<proteinExistence type="predicted"/>
<gene>
    <name evidence="1" type="ORF">Wenmar_00388</name>
</gene>
<organism evidence="1 2">
    <name type="scientific">Wenxinia marina DSM 24838</name>
    <dbReference type="NCBI Taxonomy" id="1123501"/>
    <lineage>
        <taxon>Bacteria</taxon>
        <taxon>Pseudomonadati</taxon>
        <taxon>Pseudomonadota</taxon>
        <taxon>Alphaproteobacteria</taxon>
        <taxon>Rhodobacterales</taxon>
        <taxon>Roseobacteraceae</taxon>
        <taxon>Wenxinia</taxon>
    </lineage>
</organism>
<dbReference type="Proteomes" id="UP000035100">
    <property type="component" value="Unassembled WGS sequence"/>
</dbReference>
<reference evidence="1 2" key="1">
    <citation type="submission" date="2013-01" db="EMBL/GenBank/DDBJ databases">
        <authorList>
            <person name="Fiebig A."/>
            <person name="Goeker M."/>
            <person name="Klenk H.-P.P."/>
        </authorList>
    </citation>
    <scope>NUCLEOTIDE SEQUENCE [LARGE SCALE GENOMIC DNA]</scope>
    <source>
        <strain evidence="1 2">DSM 24838</strain>
    </source>
</reference>
<comment type="caution">
    <text evidence="1">The sequence shown here is derived from an EMBL/GenBank/DDBJ whole genome shotgun (WGS) entry which is preliminary data.</text>
</comment>